<dbReference type="AlphaFoldDB" id="A0A7S4Q3K2"/>
<name>A0A7S4Q3K2_9DINO</name>
<sequence>MRAWLVRGLLARFALETRGCYASLRNRLLEAVRGRPASGAPACYAALDLDRVVDPLDDRFYDALRRALSPGLAAQWEALAFTGSCYYDWSALRCAPGDELPPARHDGVRAPRAAQLPGGPRGQGQGHEGRLCGLPQLLHAAREPERGRAVGLGTRAQDE</sequence>
<protein>
    <submittedName>
        <fullName evidence="2">Uncharacterized protein</fullName>
    </submittedName>
</protein>
<evidence type="ECO:0000313" key="2">
    <source>
        <dbReference type="EMBL" id="CAE4570547.1"/>
    </source>
</evidence>
<proteinExistence type="predicted"/>
<gene>
    <name evidence="2" type="ORF">AMON00008_LOCUS10166</name>
</gene>
<evidence type="ECO:0000256" key="1">
    <source>
        <dbReference type="SAM" id="MobiDB-lite"/>
    </source>
</evidence>
<organism evidence="2">
    <name type="scientific">Alexandrium monilatum</name>
    <dbReference type="NCBI Taxonomy" id="311494"/>
    <lineage>
        <taxon>Eukaryota</taxon>
        <taxon>Sar</taxon>
        <taxon>Alveolata</taxon>
        <taxon>Dinophyceae</taxon>
        <taxon>Gonyaulacales</taxon>
        <taxon>Pyrocystaceae</taxon>
        <taxon>Alexandrium</taxon>
    </lineage>
</organism>
<accession>A0A7S4Q3K2</accession>
<feature type="region of interest" description="Disordered" evidence="1">
    <location>
        <begin position="104"/>
        <end position="134"/>
    </location>
</feature>
<dbReference type="EMBL" id="HBNR01015521">
    <property type="protein sequence ID" value="CAE4570547.1"/>
    <property type="molecule type" value="Transcribed_RNA"/>
</dbReference>
<reference evidence="2" key="1">
    <citation type="submission" date="2021-01" db="EMBL/GenBank/DDBJ databases">
        <authorList>
            <person name="Corre E."/>
            <person name="Pelletier E."/>
            <person name="Niang G."/>
            <person name="Scheremetjew M."/>
            <person name="Finn R."/>
            <person name="Kale V."/>
            <person name="Holt S."/>
            <person name="Cochrane G."/>
            <person name="Meng A."/>
            <person name="Brown T."/>
            <person name="Cohen L."/>
        </authorList>
    </citation>
    <scope>NUCLEOTIDE SEQUENCE</scope>
    <source>
        <strain evidence="2">CCMP3105</strain>
    </source>
</reference>